<dbReference type="Gene3D" id="1.20.1250.20">
    <property type="entry name" value="MFS general substrate transporter like domains"/>
    <property type="match status" value="1"/>
</dbReference>
<gene>
    <name evidence="9" type="ORF">JF922_14495</name>
</gene>
<keyword evidence="10" id="KW-1185">Reference proteome</keyword>
<feature type="domain" description="Major facilitator superfamily (MFS) profile" evidence="8">
    <location>
        <begin position="211"/>
        <end position="395"/>
    </location>
</feature>
<protein>
    <submittedName>
        <fullName evidence="9">MFS transporter</fullName>
    </submittedName>
</protein>
<keyword evidence="3" id="KW-1003">Cell membrane</keyword>
<keyword evidence="2" id="KW-0813">Transport</keyword>
<comment type="subcellular location">
    <subcellularLocation>
        <location evidence="1">Cell membrane</location>
        <topology evidence="1">Multi-pass membrane protein</topology>
    </subcellularLocation>
</comment>
<dbReference type="InterPro" id="IPR020846">
    <property type="entry name" value="MFS_dom"/>
</dbReference>
<keyword evidence="4 7" id="KW-0812">Transmembrane</keyword>
<evidence type="ECO:0000256" key="7">
    <source>
        <dbReference type="SAM" id="Phobius"/>
    </source>
</evidence>
<dbReference type="GO" id="GO:0005886">
    <property type="term" value="C:plasma membrane"/>
    <property type="evidence" value="ECO:0007669"/>
    <property type="project" value="UniProtKB-SubCell"/>
</dbReference>
<evidence type="ECO:0000256" key="3">
    <source>
        <dbReference type="ARBA" id="ARBA00022475"/>
    </source>
</evidence>
<feature type="transmembrane region" description="Helical" evidence="7">
    <location>
        <begin position="210"/>
        <end position="228"/>
    </location>
</feature>
<dbReference type="InterPro" id="IPR036259">
    <property type="entry name" value="MFS_trans_sf"/>
</dbReference>
<dbReference type="SUPFAM" id="SSF103473">
    <property type="entry name" value="MFS general substrate transporter"/>
    <property type="match status" value="1"/>
</dbReference>
<proteinExistence type="predicted"/>
<evidence type="ECO:0000256" key="1">
    <source>
        <dbReference type="ARBA" id="ARBA00004651"/>
    </source>
</evidence>
<dbReference type="PANTHER" id="PTHR43266:SF2">
    <property type="entry name" value="MAJOR FACILITATOR SUPERFAMILY (MFS) PROFILE DOMAIN-CONTAINING PROTEIN"/>
    <property type="match status" value="1"/>
</dbReference>
<feature type="transmembrane region" description="Helical" evidence="7">
    <location>
        <begin position="83"/>
        <end position="107"/>
    </location>
</feature>
<sequence>MRSNRAYLRLWLARAISFLGDSLGLIALILYASHQPGGAVAVALLLLAGDLVPGLLSPFTGLFSDRLPRRALMVVCELLRGSLIAVIALAAPPLVPLLGLVALQAVVGTVFRPASQSAVAELVEDQDLPAANATLGFGTNGLEVLGPALGALLLPFLAVRGVLLADAATFVVSALLLLRLPAMAPGRGAMDGEGILGATRAGMAATWRMPVVRAVAIAFFVVVAFTGVDDVALVFLARQLGAGDAVTSLLYAGSGVGLMVALALLTRFARYVPVPAQVVLGFALSSGGNLATGLARAVPVAFLTQSVRGAGLSLVDIGVNTFLQRRVPPEIQGRVFANVYGAVGIAAGISYVAGGVLVQMLGPRPVFVVAGAGGVLTAGVLAIVLARARSRAQLV</sequence>
<evidence type="ECO:0000313" key="9">
    <source>
        <dbReference type="EMBL" id="MBJ7599270.1"/>
    </source>
</evidence>
<dbReference type="Pfam" id="PF07690">
    <property type="entry name" value="MFS_1"/>
    <property type="match status" value="1"/>
</dbReference>
<name>A0A934N3L0_9BACT</name>
<dbReference type="Proteomes" id="UP000612893">
    <property type="component" value="Unassembled WGS sequence"/>
</dbReference>
<dbReference type="InterPro" id="IPR011701">
    <property type="entry name" value="MFS"/>
</dbReference>
<feature type="transmembrane region" description="Helical" evidence="7">
    <location>
        <begin position="38"/>
        <end position="63"/>
    </location>
</feature>
<evidence type="ECO:0000259" key="8">
    <source>
        <dbReference type="PROSITE" id="PS50850"/>
    </source>
</evidence>
<evidence type="ECO:0000256" key="5">
    <source>
        <dbReference type="ARBA" id="ARBA00022989"/>
    </source>
</evidence>
<accession>A0A934N3L0</accession>
<dbReference type="CDD" id="cd06173">
    <property type="entry name" value="MFS_MefA_like"/>
    <property type="match status" value="1"/>
</dbReference>
<reference evidence="9" key="1">
    <citation type="submission" date="2020-10" db="EMBL/GenBank/DDBJ databases">
        <title>Ca. Dormibacterota MAGs.</title>
        <authorList>
            <person name="Montgomery K."/>
        </authorList>
    </citation>
    <scope>NUCLEOTIDE SEQUENCE [LARGE SCALE GENOMIC DNA]</scope>
    <source>
        <strain evidence="9">SC8812_S17_10</strain>
    </source>
</reference>
<organism evidence="9 10">
    <name type="scientific">Candidatus Nephthysia bennettiae</name>
    <dbReference type="NCBI Taxonomy" id="3127016"/>
    <lineage>
        <taxon>Bacteria</taxon>
        <taxon>Bacillati</taxon>
        <taxon>Candidatus Dormiibacterota</taxon>
        <taxon>Candidatus Dormibacteria</taxon>
        <taxon>Candidatus Dormibacterales</taxon>
        <taxon>Candidatus Dormibacteraceae</taxon>
        <taxon>Candidatus Nephthysia</taxon>
    </lineage>
</organism>
<dbReference type="AlphaFoldDB" id="A0A934N3L0"/>
<keyword evidence="6 7" id="KW-0472">Membrane</keyword>
<dbReference type="EMBL" id="JAEKNR010000145">
    <property type="protein sequence ID" value="MBJ7599270.1"/>
    <property type="molecule type" value="Genomic_DNA"/>
</dbReference>
<keyword evidence="5 7" id="KW-1133">Transmembrane helix</keyword>
<comment type="caution">
    <text evidence="9">The sequence shown here is derived from an EMBL/GenBank/DDBJ whole genome shotgun (WGS) entry which is preliminary data.</text>
</comment>
<evidence type="ECO:0000256" key="6">
    <source>
        <dbReference type="ARBA" id="ARBA00023136"/>
    </source>
</evidence>
<feature type="transmembrane region" description="Helical" evidence="7">
    <location>
        <begin position="335"/>
        <end position="354"/>
    </location>
</feature>
<dbReference type="PANTHER" id="PTHR43266">
    <property type="entry name" value="MACROLIDE-EFFLUX PROTEIN"/>
    <property type="match status" value="1"/>
</dbReference>
<evidence type="ECO:0000313" key="10">
    <source>
        <dbReference type="Proteomes" id="UP000612893"/>
    </source>
</evidence>
<feature type="transmembrane region" description="Helical" evidence="7">
    <location>
        <begin position="12"/>
        <end position="32"/>
    </location>
</feature>
<dbReference type="PROSITE" id="PS50850">
    <property type="entry name" value="MFS"/>
    <property type="match status" value="1"/>
</dbReference>
<feature type="transmembrane region" description="Helical" evidence="7">
    <location>
        <begin position="152"/>
        <end position="178"/>
    </location>
</feature>
<feature type="transmembrane region" description="Helical" evidence="7">
    <location>
        <begin position="248"/>
        <end position="266"/>
    </location>
</feature>
<evidence type="ECO:0000256" key="2">
    <source>
        <dbReference type="ARBA" id="ARBA00022448"/>
    </source>
</evidence>
<evidence type="ECO:0000256" key="4">
    <source>
        <dbReference type="ARBA" id="ARBA00022692"/>
    </source>
</evidence>
<feature type="transmembrane region" description="Helical" evidence="7">
    <location>
        <begin position="366"/>
        <end position="386"/>
    </location>
</feature>